<protein>
    <submittedName>
        <fullName evidence="2">Uncharacterized protein</fullName>
    </submittedName>
</protein>
<reference evidence="2" key="1">
    <citation type="submission" date="2021-03" db="EMBL/GenBank/DDBJ databases">
        <title>Draft genome sequence of rust myrtle Austropuccinia psidii MF-1, a brazilian biotype.</title>
        <authorList>
            <person name="Quecine M.C."/>
            <person name="Pachon D.M.R."/>
            <person name="Bonatelli M.L."/>
            <person name="Correr F.H."/>
            <person name="Franceschini L.M."/>
            <person name="Leite T.F."/>
            <person name="Margarido G.R.A."/>
            <person name="Almeida C.A."/>
            <person name="Ferrarezi J.A."/>
            <person name="Labate C.A."/>
        </authorList>
    </citation>
    <scope>NUCLEOTIDE SEQUENCE</scope>
    <source>
        <strain evidence="2">MF-1</strain>
    </source>
</reference>
<dbReference type="AlphaFoldDB" id="A0A9Q3DLR5"/>
<organism evidence="2 3">
    <name type="scientific">Austropuccinia psidii MF-1</name>
    <dbReference type="NCBI Taxonomy" id="1389203"/>
    <lineage>
        <taxon>Eukaryota</taxon>
        <taxon>Fungi</taxon>
        <taxon>Dikarya</taxon>
        <taxon>Basidiomycota</taxon>
        <taxon>Pucciniomycotina</taxon>
        <taxon>Pucciniomycetes</taxon>
        <taxon>Pucciniales</taxon>
        <taxon>Sphaerophragmiaceae</taxon>
        <taxon>Austropuccinia</taxon>
    </lineage>
</organism>
<proteinExistence type="predicted"/>
<dbReference type="Proteomes" id="UP000765509">
    <property type="component" value="Unassembled WGS sequence"/>
</dbReference>
<accession>A0A9Q3DLR5</accession>
<keyword evidence="3" id="KW-1185">Reference proteome</keyword>
<feature type="compositionally biased region" description="Polar residues" evidence="1">
    <location>
        <begin position="28"/>
        <end position="48"/>
    </location>
</feature>
<sequence>MERHIELTGSWTKGQSQTKQTKKESFTLAQNTACSNLSQSSPISSVLPLNTNSPDLSNDDPPPEEQLTKKNIPSVPALPQYKGYSWIPEGVQEAQNKIVGDVGDSRNILEPLRRPKHNANLANHLSPDPKPSEQAISGHNCQHWIQAINSKLENMTRHQVWSPTTPDPNVFPLSSTWVFKQKTN</sequence>
<evidence type="ECO:0000313" key="3">
    <source>
        <dbReference type="Proteomes" id="UP000765509"/>
    </source>
</evidence>
<evidence type="ECO:0000313" key="2">
    <source>
        <dbReference type="EMBL" id="MBW0503913.1"/>
    </source>
</evidence>
<evidence type="ECO:0000256" key="1">
    <source>
        <dbReference type="SAM" id="MobiDB-lite"/>
    </source>
</evidence>
<feature type="compositionally biased region" description="Low complexity" evidence="1">
    <location>
        <begin position="10"/>
        <end position="19"/>
    </location>
</feature>
<comment type="caution">
    <text evidence="2">The sequence shown here is derived from an EMBL/GenBank/DDBJ whole genome shotgun (WGS) entry which is preliminary data.</text>
</comment>
<dbReference type="EMBL" id="AVOT02017640">
    <property type="protein sequence ID" value="MBW0503913.1"/>
    <property type="molecule type" value="Genomic_DNA"/>
</dbReference>
<dbReference type="OrthoDB" id="2847449at2759"/>
<feature type="region of interest" description="Disordered" evidence="1">
    <location>
        <begin position="1"/>
        <end position="74"/>
    </location>
</feature>
<gene>
    <name evidence="2" type="ORF">O181_043628</name>
</gene>
<name>A0A9Q3DLR5_9BASI</name>